<feature type="transmembrane region" description="Helical" evidence="6">
    <location>
        <begin position="255"/>
        <end position="278"/>
    </location>
</feature>
<dbReference type="Proteomes" id="UP000269544">
    <property type="component" value="Chromosome"/>
</dbReference>
<gene>
    <name evidence="7" type="ORF">NCTC13079_01318</name>
</gene>
<sequence>MNKWKRKLKGFVTKKPFAFFDILIYTILDKGLFLQGAGLSYFLILAIFPFLIALLNIVRFVDASFLPRLIDSFESLPPDIDAILLSFVRDLEVNSSGTLLSVSLLGTIYVASNGIKQLVRSINDGISGTEKRGFLSLTLLSLAMTVSLFVLILMLMIAQVVGSNLLDYLFHFLRVPESAFGAISLTLQLVPLGFMFLSFFCLYYFSPKWPAGGKPPVKINLLSALFSMGATVIATKGFNYYVSNFASYSATYGSLAGIIIFLVWLYLFGLILLVGGAIQSTLFSLDQNGARWPREETLFSGVVASHTRIND</sequence>
<keyword evidence="3 6" id="KW-0812">Transmembrane</keyword>
<evidence type="ECO:0000256" key="2">
    <source>
        <dbReference type="ARBA" id="ARBA00022475"/>
    </source>
</evidence>
<feature type="transmembrane region" description="Helical" evidence="6">
    <location>
        <begin position="93"/>
        <end position="112"/>
    </location>
</feature>
<organism evidence="7 8">
    <name type="scientific">Aedoeadaptatus ivorii</name>
    <dbReference type="NCBI Taxonomy" id="54006"/>
    <lineage>
        <taxon>Bacteria</taxon>
        <taxon>Bacillati</taxon>
        <taxon>Bacillota</taxon>
        <taxon>Tissierellia</taxon>
        <taxon>Tissierellales</taxon>
        <taxon>Peptoniphilaceae</taxon>
        <taxon>Aedoeadaptatus</taxon>
    </lineage>
</organism>
<keyword evidence="8" id="KW-1185">Reference proteome</keyword>
<reference evidence="7 8" key="1">
    <citation type="submission" date="2018-12" db="EMBL/GenBank/DDBJ databases">
        <authorList>
            <consortium name="Pathogen Informatics"/>
        </authorList>
    </citation>
    <scope>NUCLEOTIDE SEQUENCE [LARGE SCALE GENOMIC DNA]</scope>
    <source>
        <strain evidence="7 8">NCTC13079</strain>
    </source>
</reference>
<evidence type="ECO:0000313" key="7">
    <source>
        <dbReference type="EMBL" id="VEJ36122.1"/>
    </source>
</evidence>
<feature type="transmembrane region" description="Helical" evidence="6">
    <location>
        <begin position="178"/>
        <end position="205"/>
    </location>
</feature>
<protein>
    <submittedName>
        <fullName evidence="7">YihY family inner membrane protein</fullName>
    </submittedName>
</protein>
<comment type="subcellular location">
    <subcellularLocation>
        <location evidence="1">Cell membrane</location>
        <topology evidence="1">Multi-pass membrane protein</topology>
    </subcellularLocation>
</comment>
<evidence type="ECO:0000256" key="6">
    <source>
        <dbReference type="SAM" id="Phobius"/>
    </source>
</evidence>
<dbReference type="KEGG" id="piv:NCTC13079_01318"/>
<dbReference type="PIRSF" id="PIRSF035875">
    <property type="entry name" value="RNase_BN"/>
    <property type="match status" value="1"/>
</dbReference>
<evidence type="ECO:0000256" key="5">
    <source>
        <dbReference type="ARBA" id="ARBA00023136"/>
    </source>
</evidence>
<accession>A0A3S4ZRC4</accession>
<dbReference type="EMBL" id="LR134523">
    <property type="protein sequence ID" value="VEJ36122.1"/>
    <property type="molecule type" value="Genomic_DNA"/>
</dbReference>
<evidence type="ECO:0000256" key="4">
    <source>
        <dbReference type="ARBA" id="ARBA00022989"/>
    </source>
</evidence>
<evidence type="ECO:0000256" key="3">
    <source>
        <dbReference type="ARBA" id="ARBA00022692"/>
    </source>
</evidence>
<evidence type="ECO:0000313" key="8">
    <source>
        <dbReference type="Proteomes" id="UP000269544"/>
    </source>
</evidence>
<dbReference type="NCBIfam" id="TIGR00765">
    <property type="entry name" value="yihY_not_rbn"/>
    <property type="match status" value="1"/>
</dbReference>
<dbReference type="Pfam" id="PF03631">
    <property type="entry name" value="Virul_fac_BrkB"/>
    <property type="match status" value="1"/>
</dbReference>
<feature type="transmembrane region" description="Helical" evidence="6">
    <location>
        <begin position="39"/>
        <end position="58"/>
    </location>
</feature>
<dbReference type="PANTHER" id="PTHR30213">
    <property type="entry name" value="INNER MEMBRANE PROTEIN YHJD"/>
    <property type="match status" value="1"/>
</dbReference>
<dbReference type="OrthoDB" id="9775903at2"/>
<feature type="transmembrane region" description="Helical" evidence="6">
    <location>
        <begin position="217"/>
        <end position="235"/>
    </location>
</feature>
<dbReference type="PANTHER" id="PTHR30213:SF0">
    <property type="entry name" value="UPF0761 MEMBRANE PROTEIN YIHY"/>
    <property type="match status" value="1"/>
</dbReference>
<dbReference type="InterPro" id="IPR017039">
    <property type="entry name" value="Virul_fac_BrkB"/>
</dbReference>
<dbReference type="GO" id="GO:0005886">
    <property type="term" value="C:plasma membrane"/>
    <property type="evidence" value="ECO:0007669"/>
    <property type="project" value="UniProtKB-SubCell"/>
</dbReference>
<evidence type="ECO:0000256" key="1">
    <source>
        <dbReference type="ARBA" id="ARBA00004651"/>
    </source>
</evidence>
<keyword evidence="5 6" id="KW-0472">Membrane</keyword>
<feature type="transmembrane region" description="Helical" evidence="6">
    <location>
        <begin position="133"/>
        <end position="158"/>
    </location>
</feature>
<name>A0A3S4ZRC4_9FIRM</name>
<proteinExistence type="predicted"/>
<dbReference type="RefSeq" id="WP_126465974.1">
    <property type="nucleotide sequence ID" value="NZ_JAUSWF010000007.1"/>
</dbReference>
<keyword evidence="2" id="KW-1003">Cell membrane</keyword>
<keyword evidence="4 6" id="KW-1133">Transmembrane helix</keyword>
<dbReference type="AlphaFoldDB" id="A0A3S4ZRC4"/>